<comment type="caution">
    <text evidence="1">The sequence shown here is derived from an EMBL/GenBank/DDBJ whole genome shotgun (WGS) entry which is preliminary data.</text>
</comment>
<protein>
    <submittedName>
        <fullName evidence="1">Uncharacterized protein</fullName>
    </submittedName>
</protein>
<dbReference type="OrthoDB" id="2370756at2759"/>
<sequence>MYSDKYCYNIADIYRYLSEYTFGVLYIKNISDDEAFVQRYNSFRLSCHFTKIGLKSVTVACTESQFFGIFGGYIYHHSNKSRVYKCIFGGSDASLMINTDDVIMEEVNPLD</sequence>
<evidence type="ECO:0000313" key="2">
    <source>
        <dbReference type="Proteomes" id="UP000265703"/>
    </source>
</evidence>
<keyword evidence="2" id="KW-1185">Reference proteome</keyword>
<reference evidence="1 2" key="1">
    <citation type="submission" date="2018-06" db="EMBL/GenBank/DDBJ databases">
        <title>Comparative genomics reveals the genomic features of Rhizophagus irregularis, R. cerebriforme, R. diaphanum and Gigaspora rosea, and their symbiotic lifestyle signature.</title>
        <authorList>
            <person name="Morin E."/>
            <person name="San Clemente H."/>
            <person name="Chen E.C.H."/>
            <person name="De La Providencia I."/>
            <person name="Hainaut M."/>
            <person name="Kuo A."/>
            <person name="Kohler A."/>
            <person name="Murat C."/>
            <person name="Tang N."/>
            <person name="Roy S."/>
            <person name="Loubradou J."/>
            <person name="Henrissat B."/>
            <person name="Grigoriev I.V."/>
            <person name="Corradi N."/>
            <person name="Roux C."/>
            <person name="Martin F.M."/>
        </authorList>
    </citation>
    <scope>NUCLEOTIDE SEQUENCE [LARGE SCALE GENOMIC DNA]</scope>
    <source>
        <strain evidence="1 2">DAOM 227022</strain>
    </source>
</reference>
<dbReference type="Proteomes" id="UP000265703">
    <property type="component" value="Unassembled WGS sequence"/>
</dbReference>
<dbReference type="AlphaFoldDB" id="A0A397SFF0"/>
<accession>A0A397SFF0</accession>
<organism evidence="1 2">
    <name type="scientific">Glomus cerebriforme</name>
    <dbReference type="NCBI Taxonomy" id="658196"/>
    <lineage>
        <taxon>Eukaryota</taxon>
        <taxon>Fungi</taxon>
        <taxon>Fungi incertae sedis</taxon>
        <taxon>Mucoromycota</taxon>
        <taxon>Glomeromycotina</taxon>
        <taxon>Glomeromycetes</taxon>
        <taxon>Glomerales</taxon>
        <taxon>Glomeraceae</taxon>
        <taxon>Glomus</taxon>
    </lineage>
</organism>
<evidence type="ECO:0000313" key="1">
    <source>
        <dbReference type="EMBL" id="RIA84728.1"/>
    </source>
</evidence>
<name>A0A397SFF0_9GLOM</name>
<proteinExistence type="predicted"/>
<gene>
    <name evidence="1" type="ORF">C1645_831814</name>
</gene>
<dbReference type="EMBL" id="QKYT01000471">
    <property type="protein sequence ID" value="RIA84728.1"/>
    <property type="molecule type" value="Genomic_DNA"/>
</dbReference>